<dbReference type="Proteomes" id="UP000014071">
    <property type="component" value="Unassembled WGS sequence"/>
</dbReference>
<dbReference type="AlphaFoldDB" id="R9P402"/>
<dbReference type="RefSeq" id="XP_012189678.1">
    <property type="nucleotide sequence ID" value="XM_012334288.1"/>
</dbReference>
<sequence length="72" mass="8008">MNVQYFTLTLSCRSLCARPASRDVIVAGSPILRSQGTSNVKFQVPIASVFIGPVLRLLTHSRSLVFYHMSRL</sequence>
<dbReference type="EMBL" id="DF238800">
    <property type="protein sequence ID" value="GAC96091.1"/>
    <property type="molecule type" value="Genomic_DNA"/>
</dbReference>
<evidence type="ECO:0000313" key="2">
    <source>
        <dbReference type="Proteomes" id="UP000014071"/>
    </source>
</evidence>
<dbReference type="HOGENOM" id="CLU_2723295_0_0_1"/>
<keyword evidence="2" id="KW-1185">Reference proteome</keyword>
<evidence type="ECO:0000313" key="1">
    <source>
        <dbReference type="EMBL" id="GAC96091.1"/>
    </source>
</evidence>
<protein>
    <submittedName>
        <fullName evidence="1">Uncharacterized protein</fullName>
    </submittedName>
</protein>
<proteinExistence type="predicted"/>
<organism evidence="1 2">
    <name type="scientific">Pseudozyma hubeiensis (strain SY62)</name>
    <name type="common">Yeast</name>
    <dbReference type="NCBI Taxonomy" id="1305764"/>
    <lineage>
        <taxon>Eukaryota</taxon>
        <taxon>Fungi</taxon>
        <taxon>Dikarya</taxon>
        <taxon>Basidiomycota</taxon>
        <taxon>Ustilaginomycotina</taxon>
        <taxon>Ustilaginomycetes</taxon>
        <taxon>Ustilaginales</taxon>
        <taxon>Ustilaginaceae</taxon>
        <taxon>Pseudozyma</taxon>
    </lineage>
</organism>
<accession>R9P402</accession>
<reference evidence="2" key="1">
    <citation type="journal article" date="2013" name="Genome Announc.">
        <title>Draft genome sequence of the basidiomycetous yeast-like fungus Pseudozyma hubeiensis SY62, which produces an abundant amount of the biosurfactant mannosylerythritol lipids.</title>
        <authorList>
            <person name="Konishi M."/>
            <person name="Hatada Y."/>
            <person name="Horiuchi J."/>
        </authorList>
    </citation>
    <scope>NUCLEOTIDE SEQUENCE [LARGE SCALE GENOMIC DNA]</scope>
    <source>
        <strain evidence="2">SY62</strain>
    </source>
</reference>
<gene>
    <name evidence="1" type="ORF">PHSY_003670</name>
</gene>
<dbReference type="GeneID" id="24108957"/>
<name>R9P402_PSEHS</name>